<evidence type="ECO:0000313" key="4">
    <source>
        <dbReference type="Proteomes" id="UP000062768"/>
    </source>
</evidence>
<dbReference type="InterPro" id="IPR028939">
    <property type="entry name" value="P5C_Rdtase_cat_N"/>
</dbReference>
<dbReference type="Proteomes" id="UP000062768">
    <property type="component" value="Chromosome I"/>
</dbReference>
<dbReference type="SUPFAM" id="SSF51735">
    <property type="entry name" value="NAD(P)-binding Rossmann-fold domains"/>
    <property type="match status" value="1"/>
</dbReference>
<sequence>MVRKNQIKLGFLGFGEVASTLSEGLLAHGVEVSTCLEGRSQRSMELAKSSGVGLFDSLTELSESSDILLSAVVPAEAVIVAAEVGGGDFDGVYVDLNNVSPGTVKEAFSHITNGKTVDGAIMGGIKNGLGTPIIASGEFAEDFAELNQYGMNIEVIGPEPGQASGLKMLRSAYTKGVSALLFETLYPAYKMGVDEVLLRYLSQTEGSHFKEASISRLKSSALHAQRRAQEMSEVHQFLSQYEDPVITPATREFFHNLLDKIGQIPEKPADYWEIFDKIDEKDDQKARLSKGRNK</sequence>
<dbReference type="SUPFAM" id="SSF48179">
    <property type="entry name" value="6-phosphogluconate dehydrogenase C-terminal domain-like"/>
    <property type="match status" value="1"/>
</dbReference>
<dbReference type="AlphaFoldDB" id="A0A0S4FQR3"/>
<dbReference type="RefSeq" id="WP_060537980.1">
    <property type="nucleotide sequence ID" value="NZ_LN734822.1"/>
</dbReference>
<protein>
    <submittedName>
        <fullName evidence="3">Phosphogluconate dehydrogenase, NAD-binding protein</fullName>
    </submittedName>
</protein>
<dbReference type="Pfam" id="PF09130">
    <property type="entry name" value="DUF1932"/>
    <property type="match status" value="1"/>
</dbReference>
<dbReference type="InterPro" id="IPR013328">
    <property type="entry name" value="6PGD_dom2"/>
</dbReference>
<proteinExistence type="predicted"/>
<reference evidence="3" key="1">
    <citation type="submission" date="2014-09" db="EMBL/GenBank/DDBJ databases">
        <authorList>
            <person name="Wibberg D."/>
        </authorList>
    </citation>
    <scope>NUCLEOTIDE SEQUENCE [LARGE SCALE GENOMIC DNA]</scope>
    <source>
        <strain evidence="3">Mb9</strain>
    </source>
</reference>
<dbReference type="InterPro" id="IPR008927">
    <property type="entry name" value="6-PGluconate_DH-like_C_sf"/>
</dbReference>
<dbReference type="EMBL" id="LN734822">
    <property type="protein sequence ID" value="CEL25435.1"/>
    <property type="molecule type" value="Genomic_DNA"/>
</dbReference>
<dbReference type="Gene3D" id="1.10.1040.10">
    <property type="entry name" value="N-(1-d-carboxylethyl)-l-norvaline Dehydrogenase, domain 2"/>
    <property type="match status" value="1"/>
</dbReference>
<dbReference type="Pfam" id="PF03807">
    <property type="entry name" value="F420_oxidored"/>
    <property type="match status" value="1"/>
</dbReference>
<accession>A0A0S4FQR3</accession>
<evidence type="ECO:0000259" key="2">
    <source>
        <dbReference type="Pfam" id="PF09130"/>
    </source>
</evidence>
<dbReference type="InterPro" id="IPR015814">
    <property type="entry name" value="Pgluconate_DH_NAD-bd_C"/>
</dbReference>
<dbReference type="PATRIC" id="fig|2162.10.peg.1878"/>
<dbReference type="Gene3D" id="3.40.50.720">
    <property type="entry name" value="NAD(P)-binding Rossmann-like Domain"/>
    <property type="match status" value="1"/>
</dbReference>
<evidence type="ECO:0000313" key="3">
    <source>
        <dbReference type="EMBL" id="CEL25435.1"/>
    </source>
</evidence>
<feature type="domain" description="Pyrroline-5-carboxylate reductase catalytic N-terminal" evidence="1">
    <location>
        <begin position="8"/>
        <end position="84"/>
    </location>
</feature>
<feature type="domain" description="Phosphogluconate dehydrogenase NAD-binding putative C-terminal" evidence="2">
    <location>
        <begin position="188"/>
        <end position="256"/>
    </location>
</feature>
<name>A0A0S4FQR3_METFO</name>
<dbReference type="GeneID" id="26740041"/>
<organism evidence="3 4">
    <name type="scientific">Methanobacterium formicicum</name>
    <dbReference type="NCBI Taxonomy" id="2162"/>
    <lineage>
        <taxon>Archaea</taxon>
        <taxon>Methanobacteriati</taxon>
        <taxon>Methanobacteriota</taxon>
        <taxon>Methanomada group</taxon>
        <taxon>Methanobacteria</taxon>
        <taxon>Methanobacteriales</taxon>
        <taxon>Methanobacteriaceae</taxon>
        <taxon>Methanobacterium</taxon>
    </lineage>
</organism>
<evidence type="ECO:0000259" key="1">
    <source>
        <dbReference type="Pfam" id="PF03807"/>
    </source>
</evidence>
<dbReference type="InterPro" id="IPR036291">
    <property type="entry name" value="NAD(P)-bd_dom_sf"/>
</dbReference>
<gene>
    <name evidence="3" type="ORF">MB9_1805</name>
</gene>
<keyword evidence="4" id="KW-1185">Reference proteome</keyword>